<dbReference type="GeneID" id="19206518"/>
<reference evidence="3" key="1">
    <citation type="journal article" date="2012" name="Science">
        <title>The Paleozoic origin of enzymatic lignin decomposition reconstructed from 31 fungal genomes.</title>
        <authorList>
            <person name="Floudas D."/>
            <person name="Binder M."/>
            <person name="Riley R."/>
            <person name="Barry K."/>
            <person name="Blanchette R.A."/>
            <person name="Henrissat B."/>
            <person name="Martinez A.T."/>
            <person name="Otillar R."/>
            <person name="Spatafora J.W."/>
            <person name="Yadav J.S."/>
            <person name="Aerts A."/>
            <person name="Benoit I."/>
            <person name="Boyd A."/>
            <person name="Carlson A."/>
            <person name="Copeland A."/>
            <person name="Coutinho P.M."/>
            <person name="de Vries R.P."/>
            <person name="Ferreira P."/>
            <person name="Findley K."/>
            <person name="Foster B."/>
            <person name="Gaskell J."/>
            <person name="Glotzer D."/>
            <person name="Gorecki P."/>
            <person name="Heitman J."/>
            <person name="Hesse C."/>
            <person name="Hori C."/>
            <person name="Igarashi K."/>
            <person name="Jurgens J.A."/>
            <person name="Kallen N."/>
            <person name="Kersten P."/>
            <person name="Kohler A."/>
            <person name="Kuees U."/>
            <person name="Kumar T.K.A."/>
            <person name="Kuo A."/>
            <person name="LaButti K."/>
            <person name="Larrondo L.F."/>
            <person name="Lindquist E."/>
            <person name="Ling A."/>
            <person name="Lombard V."/>
            <person name="Lucas S."/>
            <person name="Lundell T."/>
            <person name="Martin R."/>
            <person name="McLaughlin D.J."/>
            <person name="Morgenstern I."/>
            <person name="Morin E."/>
            <person name="Murat C."/>
            <person name="Nagy L.G."/>
            <person name="Nolan M."/>
            <person name="Ohm R.A."/>
            <person name="Patyshakuliyeva A."/>
            <person name="Rokas A."/>
            <person name="Ruiz-Duenas F.J."/>
            <person name="Sabat G."/>
            <person name="Salamov A."/>
            <person name="Samejima M."/>
            <person name="Schmutz J."/>
            <person name="Slot J.C."/>
            <person name="St John F."/>
            <person name="Stenlid J."/>
            <person name="Sun H."/>
            <person name="Sun S."/>
            <person name="Syed K."/>
            <person name="Tsang A."/>
            <person name="Wiebenga A."/>
            <person name="Young D."/>
            <person name="Pisabarro A."/>
            <person name="Eastwood D.C."/>
            <person name="Martin F."/>
            <person name="Cullen D."/>
            <person name="Grigoriev I.V."/>
            <person name="Hibbett D.S."/>
        </authorList>
    </citation>
    <scope>NUCLEOTIDE SEQUENCE [LARGE SCALE GENOMIC DNA]</scope>
    <source>
        <strain evidence="3">RWD-64-598 SS2</strain>
    </source>
</reference>
<accession>A0A5M3MS40</accession>
<feature type="non-terminal residue" evidence="2">
    <location>
        <position position="1"/>
    </location>
</feature>
<dbReference type="EMBL" id="JH711577">
    <property type="protein sequence ID" value="EIW81887.1"/>
    <property type="molecule type" value="Genomic_DNA"/>
</dbReference>
<dbReference type="OrthoDB" id="432234at2759"/>
<gene>
    <name evidence="2" type="ORF">CONPUDRAFT_19782</name>
</gene>
<sequence length="87" mass="9222">TGSRMGKLPLVVGMPVMIMHNFDVESGVVNGLTGILVNVRYRLDDDGNRHALSCVVRSPDSLGAGIPGLPSDTVVALEDATRISFEN</sequence>
<dbReference type="InterPro" id="IPR049163">
    <property type="entry name" value="Pif1-like_2B_dom"/>
</dbReference>
<dbReference type="Pfam" id="PF21530">
    <property type="entry name" value="Pif1_2B_dom"/>
    <property type="match status" value="1"/>
</dbReference>
<keyword evidence="3" id="KW-1185">Reference proteome</keyword>
<dbReference type="KEGG" id="cput:CONPUDRAFT_19782"/>
<name>A0A5M3MS40_CONPW</name>
<feature type="non-terminal residue" evidence="2">
    <location>
        <position position="87"/>
    </location>
</feature>
<proteinExistence type="predicted"/>
<dbReference type="RefSeq" id="XP_007767280.1">
    <property type="nucleotide sequence ID" value="XM_007769090.1"/>
</dbReference>
<dbReference type="Proteomes" id="UP000053558">
    <property type="component" value="Unassembled WGS sequence"/>
</dbReference>
<protein>
    <recommendedName>
        <fullName evidence="1">DNA helicase Pif1-like 2B domain-containing protein</fullName>
    </recommendedName>
</protein>
<evidence type="ECO:0000313" key="3">
    <source>
        <dbReference type="Proteomes" id="UP000053558"/>
    </source>
</evidence>
<evidence type="ECO:0000259" key="1">
    <source>
        <dbReference type="Pfam" id="PF21530"/>
    </source>
</evidence>
<evidence type="ECO:0000313" key="2">
    <source>
        <dbReference type="EMBL" id="EIW81887.1"/>
    </source>
</evidence>
<dbReference type="AlphaFoldDB" id="A0A5M3MS40"/>
<comment type="caution">
    <text evidence="2">The sequence shown here is derived from an EMBL/GenBank/DDBJ whole genome shotgun (WGS) entry which is preliminary data.</text>
</comment>
<feature type="domain" description="DNA helicase Pif1-like 2B" evidence="1">
    <location>
        <begin position="8"/>
        <end position="37"/>
    </location>
</feature>
<dbReference type="OMA" id="CINEFCE"/>
<organism evidence="2 3">
    <name type="scientific">Coniophora puteana (strain RWD-64-598)</name>
    <name type="common">Brown rot fungus</name>
    <dbReference type="NCBI Taxonomy" id="741705"/>
    <lineage>
        <taxon>Eukaryota</taxon>
        <taxon>Fungi</taxon>
        <taxon>Dikarya</taxon>
        <taxon>Basidiomycota</taxon>
        <taxon>Agaricomycotina</taxon>
        <taxon>Agaricomycetes</taxon>
        <taxon>Agaricomycetidae</taxon>
        <taxon>Boletales</taxon>
        <taxon>Coniophorineae</taxon>
        <taxon>Coniophoraceae</taxon>
        <taxon>Coniophora</taxon>
    </lineage>
</organism>